<evidence type="ECO:0000313" key="2">
    <source>
        <dbReference type="Proteomes" id="UP000617340"/>
    </source>
</evidence>
<name>A0A834N3E7_VESGE</name>
<reference evidence="1" key="1">
    <citation type="journal article" date="2020" name="G3 (Bethesda)">
        <title>High-Quality Assemblies for Three Invasive Social Wasps from the &lt;i&gt;Vespula&lt;/i&gt; Genus.</title>
        <authorList>
            <person name="Harrop T.W.R."/>
            <person name="Guhlin J."/>
            <person name="McLaughlin G.M."/>
            <person name="Permina E."/>
            <person name="Stockwell P."/>
            <person name="Gilligan J."/>
            <person name="Le Lec M.F."/>
            <person name="Gruber M.A.M."/>
            <person name="Quinn O."/>
            <person name="Lovegrove M."/>
            <person name="Duncan E.J."/>
            <person name="Remnant E.J."/>
            <person name="Van Eeckhoven J."/>
            <person name="Graham B."/>
            <person name="Knapp R.A."/>
            <person name="Langford K.W."/>
            <person name="Kronenberg Z."/>
            <person name="Press M.O."/>
            <person name="Eacker S.M."/>
            <person name="Wilson-Rankin E.E."/>
            <person name="Purcell J."/>
            <person name="Lester P.J."/>
            <person name="Dearden P.K."/>
        </authorList>
    </citation>
    <scope>NUCLEOTIDE SEQUENCE</scope>
    <source>
        <strain evidence="1">Linc-1</strain>
    </source>
</reference>
<protein>
    <submittedName>
        <fullName evidence="1">Uncharacterized protein</fullName>
    </submittedName>
</protein>
<comment type="caution">
    <text evidence="1">The sequence shown here is derived from an EMBL/GenBank/DDBJ whole genome shotgun (WGS) entry which is preliminary data.</text>
</comment>
<dbReference type="Proteomes" id="UP000617340">
    <property type="component" value="Unassembled WGS sequence"/>
</dbReference>
<keyword evidence="2" id="KW-1185">Reference proteome</keyword>
<accession>A0A834N3E7</accession>
<evidence type="ECO:0000313" key="1">
    <source>
        <dbReference type="EMBL" id="KAF7393544.1"/>
    </source>
</evidence>
<organism evidence="1 2">
    <name type="scientific">Vespula germanica</name>
    <name type="common">German yellow jacket</name>
    <name type="synonym">Paravespula germanica</name>
    <dbReference type="NCBI Taxonomy" id="30212"/>
    <lineage>
        <taxon>Eukaryota</taxon>
        <taxon>Metazoa</taxon>
        <taxon>Ecdysozoa</taxon>
        <taxon>Arthropoda</taxon>
        <taxon>Hexapoda</taxon>
        <taxon>Insecta</taxon>
        <taxon>Pterygota</taxon>
        <taxon>Neoptera</taxon>
        <taxon>Endopterygota</taxon>
        <taxon>Hymenoptera</taxon>
        <taxon>Apocrita</taxon>
        <taxon>Aculeata</taxon>
        <taxon>Vespoidea</taxon>
        <taxon>Vespidae</taxon>
        <taxon>Vespinae</taxon>
        <taxon>Vespula</taxon>
    </lineage>
</organism>
<dbReference type="AlphaFoldDB" id="A0A834N3E7"/>
<proteinExistence type="predicted"/>
<dbReference type="EMBL" id="JACSDZ010000010">
    <property type="protein sequence ID" value="KAF7393544.1"/>
    <property type="molecule type" value="Genomic_DNA"/>
</dbReference>
<gene>
    <name evidence="1" type="ORF">HZH68_010363</name>
</gene>
<sequence length="107" mass="11579">MCPVSPVGVRGVSGSCLELSDALSGCVRVAVAFVPKLKAFRHYTVGIGTTTRITYVTNILSTIPLEAARPTSLACSFRPPIMLIETEQKYALRSCFKAHEPTTARCF</sequence>